<dbReference type="GO" id="GO:0005886">
    <property type="term" value="C:plasma membrane"/>
    <property type="evidence" value="ECO:0007669"/>
    <property type="project" value="TreeGrafter"/>
</dbReference>
<organism evidence="1 2">
    <name type="scientific">Nocardioides simplex</name>
    <name type="common">Arthrobacter simplex</name>
    <dbReference type="NCBI Taxonomy" id="2045"/>
    <lineage>
        <taxon>Bacteria</taxon>
        <taxon>Bacillati</taxon>
        <taxon>Actinomycetota</taxon>
        <taxon>Actinomycetes</taxon>
        <taxon>Propionibacteriales</taxon>
        <taxon>Nocardioidaceae</taxon>
        <taxon>Pimelobacter</taxon>
    </lineage>
</organism>
<dbReference type="GeneID" id="96611139"/>
<reference evidence="1 2" key="1">
    <citation type="journal article" date="2015" name="Genome Announc.">
        <title>Complete Genome Sequence of Steroid-Transforming Nocardioides simplex VKM Ac-2033D.</title>
        <authorList>
            <person name="Shtratnikova V.Y."/>
            <person name="Schelkunov M.I."/>
            <person name="Pekov Y.A."/>
            <person name="Fokina V.V."/>
            <person name="Logacheva M.D."/>
            <person name="Sokolov S.L."/>
            <person name="Bragin E.Y."/>
            <person name="Ashapkin V.V."/>
            <person name="Donova M.V."/>
        </authorList>
    </citation>
    <scope>NUCLEOTIDE SEQUENCE [LARGE SCALE GENOMIC DNA]</scope>
    <source>
        <strain evidence="1 2">VKM Ac-2033D</strain>
    </source>
</reference>
<dbReference type="RefSeq" id="WP_038680829.1">
    <property type="nucleotide sequence ID" value="NZ_BJMC01000010.1"/>
</dbReference>
<dbReference type="STRING" id="2045.KR76_20305"/>
<dbReference type="Pfam" id="PF04657">
    <property type="entry name" value="DMT_YdcZ"/>
    <property type="match status" value="2"/>
</dbReference>
<proteinExistence type="predicted"/>
<dbReference type="HOGENOM" id="CLU_072587_0_0_11"/>
<dbReference type="EMBL" id="CP009896">
    <property type="protein sequence ID" value="AIY18518.1"/>
    <property type="molecule type" value="Genomic_DNA"/>
</dbReference>
<dbReference type="eggNOG" id="COG3238">
    <property type="taxonomic scope" value="Bacteria"/>
</dbReference>
<dbReference type="InterPro" id="IPR006750">
    <property type="entry name" value="YdcZ"/>
</dbReference>
<protein>
    <submittedName>
        <fullName evidence="1">Putative inner membrane protein</fullName>
    </submittedName>
</protein>
<sequence>MSAAATAAAAPPSRFVRLAAIPAMLGAGAMIAVQAQINGRLATDLGGTASAGLTAAVLAFGSGLLLVAVITLSTRARRAGIAGLRTAVRAGTVPKVALLGGLAGASLVAAQGLTVATIGVALFSVAVTAGQSSSSLAVDHAGLGPGGRVPWSPPRALAAACAVAAVGLTAGERLVESFSLTTAGLALLPLIAGAGMAVQAAFNGRVSAVAGPWVSSLNNFVVGFIGLVAVWAVAFVIDHDLDPLPHQWYLYLGGVLGLGFIWLSAALVRVHGVLVLGLCVIAGQVLGALVIELVISDDPHVGPVGVAAGGLTVVGVLVALWQSSHASQDAG</sequence>
<evidence type="ECO:0000313" key="1">
    <source>
        <dbReference type="EMBL" id="AIY18518.1"/>
    </source>
</evidence>
<dbReference type="AlphaFoldDB" id="A0A0A1DPS6"/>
<dbReference type="PANTHER" id="PTHR34821:SF2">
    <property type="entry name" value="INNER MEMBRANE PROTEIN YDCZ"/>
    <property type="match status" value="1"/>
</dbReference>
<dbReference type="Proteomes" id="UP000030300">
    <property type="component" value="Chromosome"/>
</dbReference>
<keyword evidence="2" id="KW-1185">Reference proteome</keyword>
<gene>
    <name evidence="1" type="ORF">KR76_20305</name>
</gene>
<dbReference type="OrthoDB" id="6463253at2"/>
<evidence type="ECO:0000313" key="2">
    <source>
        <dbReference type="Proteomes" id="UP000030300"/>
    </source>
</evidence>
<dbReference type="KEGG" id="psim:KR76_20305"/>
<accession>A0A0A1DPS6</accession>
<dbReference type="PANTHER" id="PTHR34821">
    <property type="entry name" value="INNER MEMBRANE PROTEIN YDCZ"/>
    <property type="match status" value="1"/>
</dbReference>
<name>A0A0A1DPS6_NOCSI</name>